<feature type="domain" description="T6SS immunity protein Tdi1 C-terminal" evidence="2">
    <location>
        <begin position="104"/>
        <end position="175"/>
    </location>
</feature>
<organism evidence="3 5">
    <name type="scientific">Listeria booriae</name>
    <dbReference type="NCBI Taxonomy" id="1552123"/>
    <lineage>
        <taxon>Bacteria</taxon>
        <taxon>Bacillati</taxon>
        <taxon>Bacillota</taxon>
        <taxon>Bacilli</taxon>
        <taxon>Bacillales</taxon>
        <taxon>Listeriaceae</taxon>
        <taxon>Listeria</taxon>
    </lineage>
</organism>
<evidence type="ECO:0000313" key="3">
    <source>
        <dbReference type="EMBL" id="MBC1560523.1"/>
    </source>
</evidence>
<evidence type="ECO:0000259" key="1">
    <source>
        <dbReference type="Pfam" id="PF08887"/>
    </source>
</evidence>
<evidence type="ECO:0000313" key="6">
    <source>
        <dbReference type="Proteomes" id="UP000565628"/>
    </source>
</evidence>
<dbReference type="Proteomes" id="UP000565628">
    <property type="component" value="Unassembled WGS sequence"/>
</dbReference>
<gene>
    <name evidence="3" type="ORF">HB902_00465</name>
    <name evidence="4" type="ORF">HCJ81_02560</name>
</gene>
<dbReference type="RefSeq" id="WP_185366080.1">
    <property type="nucleotide sequence ID" value="NZ_JAARPA010000001.1"/>
</dbReference>
<accession>A0A7X0XGD5</accession>
<name>A0A7X0XGD5_9LIST</name>
<dbReference type="Pfam" id="PF08887">
    <property type="entry name" value="GAD-like"/>
    <property type="match status" value="1"/>
</dbReference>
<reference evidence="5 6" key="1">
    <citation type="submission" date="2020-03" db="EMBL/GenBank/DDBJ databases">
        <title>Soil Listeria distribution.</title>
        <authorList>
            <person name="Liao J."/>
            <person name="Wiedmann M."/>
        </authorList>
    </citation>
    <scope>NUCLEOTIDE SEQUENCE [LARGE SCALE GENOMIC DNA]</scope>
    <source>
        <strain evidence="4 6">FSL L7-0039</strain>
        <strain evidence="3 5">FSL L7-1387</strain>
    </source>
</reference>
<evidence type="ECO:0000259" key="2">
    <source>
        <dbReference type="Pfam" id="PF08906"/>
    </source>
</evidence>
<dbReference type="Pfam" id="PF08906">
    <property type="entry name" value="T6SS_Tdi1_C"/>
    <property type="match status" value="1"/>
</dbReference>
<evidence type="ECO:0000313" key="4">
    <source>
        <dbReference type="EMBL" id="MBC2309750.1"/>
    </source>
</evidence>
<dbReference type="InterPro" id="IPR015002">
    <property type="entry name" value="T6SS_Tdi1_C"/>
</dbReference>
<feature type="domain" description="GAD-related" evidence="1">
    <location>
        <begin position="10"/>
        <end position="91"/>
    </location>
</feature>
<dbReference type="AlphaFoldDB" id="A0A7X0XGD5"/>
<protein>
    <submittedName>
        <fullName evidence="3">DUF1851 domain-containing protein</fullName>
    </submittedName>
</protein>
<evidence type="ECO:0000313" key="5">
    <source>
        <dbReference type="Proteomes" id="UP000541955"/>
    </source>
</evidence>
<sequence length="180" mass="20850">MDKIFEGFLSEASVPESLITKYKDRVPEEILEAWQNYGFGTLMDGYLKLVNPQDYEEILEESSERYKDSVVLFTTAMGDILIWSEGYVRMLNYRYGIVKTIMSKFKFFFQSLESEKFKNDYLMWNPYQEAVKKLGIPAYDECFGYVPILALGGSEKVENLQKVKLKEHILLISALAGTIE</sequence>
<dbReference type="Proteomes" id="UP000541955">
    <property type="component" value="Unassembled WGS sequence"/>
</dbReference>
<dbReference type="EMBL" id="JAARRW010000001">
    <property type="protein sequence ID" value="MBC1560523.1"/>
    <property type="molecule type" value="Genomic_DNA"/>
</dbReference>
<dbReference type="InterPro" id="IPR014983">
    <property type="entry name" value="GAD-rel"/>
</dbReference>
<comment type="caution">
    <text evidence="3">The sequence shown here is derived from an EMBL/GenBank/DDBJ whole genome shotgun (WGS) entry which is preliminary data.</text>
</comment>
<dbReference type="EMBL" id="JAASWV010000003">
    <property type="protein sequence ID" value="MBC2309750.1"/>
    <property type="molecule type" value="Genomic_DNA"/>
</dbReference>
<proteinExistence type="predicted"/>